<evidence type="ECO:0000313" key="1">
    <source>
        <dbReference type="EMBL" id="KZW00886.1"/>
    </source>
</evidence>
<sequence>MAKFHASLSAVVTGTHFAWGLQFTPAVARPGRLTNVQSSSSAAECAARAPLPLRIRLVLARTRTSVDQRAQCLLGQRNIVLLRKHSLLRPPGVLYVDRAAPALLCSCT</sequence>
<keyword evidence="2" id="KW-1185">Reference proteome</keyword>
<dbReference type="Proteomes" id="UP000077266">
    <property type="component" value="Unassembled WGS sequence"/>
</dbReference>
<proteinExistence type="predicted"/>
<gene>
    <name evidence="1" type="ORF">EXIGLDRAFT_111469</name>
</gene>
<organism evidence="1 2">
    <name type="scientific">Exidia glandulosa HHB12029</name>
    <dbReference type="NCBI Taxonomy" id="1314781"/>
    <lineage>
        <taxon>Eukaryota</taxon>
        <taxon>Fungi</taxon>
        <taxon>Dikarya</taxon>
        <taxon>Basidiomycota</taxon>
        <taxon>Agaricomycotina</taxon>
        <taxon>Agaricomycetes</taxon>
        <taxon>Auriculariales</taxon>
        <taxon>Exidiaceae</taxon>
        <taxon>Exidia</taxon>
    </lineage>
</organism>
<reference evidence="1 2" key="1">
    <citation type="journal article" date="2016" name="Mol. Biol. Evol.">
        <title>Comparative Genomics of Early-Diverging Mushroom-Forming Fungi Provides Insights into the Origins of Lignocellulose Decay Capabilities.</title>
        <authorList>
            <person name="Nagy L.G."/>
            <person name="Riley R."/>
            <person name="Tritt A."/>
            <person name="Adam C."/>
            <person name="Daum C."/>
            <person name="Floudas D."/>
            <person name="Sun H."/>
            <person name="Yadav J.S."/>
            <person name="Pangilinan J."/>
            <person name="Larsson K.H."/>
            <person name="Matsuura K."/>
            <person name="Barry K."/>
            <person name="Labutti K."/>
            <person name="Kuo R."/>
            <person name="Ohm R.A."/>
            <person name="Bhattacharya S.S."/>
            <person name="Shirouzu T."/>
            <person name="Yoshinaga Y."/>
            <person name="Martin F.M."/>
            <person name="Grigoriev I.V."/>
            <person name="Hibbett D.S."/>
        </authorList>
    </citation>
    <scope>NUCLEOTIDE SEQUENCE [LARGE SCALE GENOMIC DNA]</scope>
    <source>
        <strain evidence="1 2">HHB12029</strain>
    </source>
</reference>
<dbReference type="InParanoid" id="A0A165NKY1"/>
<evidence type="ECO:0000313" key="2">
    <source>
        <dbReference type="Proteomes" id="UP000077266"/>
    </source>
</evidence>
<name>A0A165NKY1_EXIGL</name>
<protein>
    <submittedName>
        <fullName evidence="1">Uncharacterized protein</fullName>
    </submittedName>
</protein>
<accession>A0A165NKY1</accession>
<dbReference type="AlphaFoldDB" id="A0A165NKY1"/>
<dbReference type="EMBL" id="KV425897">
    <property type="protein sequence ID" value="KZW00886.1"/>
    <property type="molecule type" value="Genomic_DNA"/>
</dbReference>